<dbReference type="GO" id="GO:0016491">
    <property type="term" value="F:oxidoreductase activity"/>
    <property type="evidence" value="ECO:0007669"/>
    <property type="project" value="InterPro"/>
</dbReference>
<evidence type="ECO:0000313" key="3">
    <source>
        <dbReference type="EMBL" id="TCG07294.1"/>
    </source>
</evidence>
<dbReference type="SUPFAM" id="SSF50129">
    <property type="entry name" value="GroES-like"/>
    <property type="match status" value="1"/>
</dbReference>
<dbReference type="EMBL" id="MWML01000071">
    <property type="protein sequence ID" value="TCG07294.1"/>
    <property type="molecule type" value="Genomic_DNA"/>
</dbReference>
<dbReference type="SMART" id="SM00829">
    <property type="entry name" value="PKS_ER"/>
    <property type="match status" value="1"/>
</dbReference>
<dbReference type="Pfam" id="PF08240">
    <property type="entry name" value="ADH_N"/>
    <property type="match status" value="1"/>
</dbReference>
<dbReference type="CDD" id="cd08272">
    <property type="entry name" value="MDR6"/>
    <property type="match status" value="1"/>
</dbReference>
<evidence type="ECO:0000259" key="2">
    <source>
        <dbReference type="SMART" id="SM00829"/>
    </source>
</evidence>
<dbReference type="PANTHER" id="PTHR44154">
    <property type="entry name" value="QUINONE OXIDOREDUCTASE"/>
    <property type="match status" value="1"/>
</dbReference>
<reference evidence="3 4" key="1">
    <citation type="submission" date="2017-02" db="EMBL/GenBank/DDBJ databases">
        <title>Paraburkholderia sophoroidis sp. nov. and Paraburkholderia steynii sp. nov. rhizobial symbionts of the fynbos legume Hypocalyptus sophoroides.</title>
        <authorList>
            <person name="Steenkamp E.T."/>
            <person name="Beukes C.W."/>
            <person name="Van Zyl E."/>
            <person name="Avontuur J."/>
            <person name="Chan W.Y."/>
            <person name="Hassen A."/>
            <person name="Palmer M."/>
            <person name="Mthombeni L."/>
            <person name="Phalane F."/>
            <person name="Sereme K."/>
            <person name="Venter S.N."/>
        </authorList>
    </citation>
    <scope>NUCLEOTIDE SEQUENCE [LARGE SCALE GENOMIC DNA]</scope>
    <source>
        <strain evidence="3 4">HC1.1ba</strain>
    </source>
</reference>
<protein>
    <submittedName>
        <fullName evidence="3">Quinone oxidoreductase</fullName>
    </submittedName>
</protein>
<comment type="caution">
    <text evidence="3">The sequence shown here is derived from an EMBL/GenBank/DDBJ whole genome shotgun (WGS) entry which is preliminary data.</text>
</comment>
<dbReference type="InterPro" id="IPR013149">
    <property type="entry name" value="ADH-like_C"/>
</dbReference>
<dbReference type="Pfam" id="PF00107">
    <property type="entry name" value="ADH_zinc_N"/>
    <property type="match status" value="1"/>
</dbReference>
<dbReference type="SUPFAM" id="SSF51735">
    <property type="entry name" value="NAD(P)-binding Rossmann-fold domains"/>
    <property type="match status" value="1"/>
</dbReference>
<keyword evidence="4" id="KW-1185">Reference proteome</keyword>
<accession>A0A4R0XAX3</accession>
<organism evidence="3 4">
    <name type="scientific">Paraburkholderia steynii</name>
    <dbReference type="NCBI Taxonomy" id="1245441"/>
    <lineage>
        <taxon>Bacteria</taxon>
        <taxon>Pseudomonadati</taxon>
        <taxon>Pseudomonadota</taxon>
        <taxon>Betaproteobacteria</taxon>
        <taxon>Burkholderiales</taxon>
        <taxon>Burkholderiaceae</taxon>
        <taxon>Paraburkholderia</taxon>
    </lineage>
</organism>
<proteinExistence type="predicted"/>
<dbReference type="Gene3D" id="3.40.50.720">
    <property type="entry name" value="NAD(P)-binding Rossmann-like Domain"/>
    <property type="match status" value="1"/>
</dbReference>
<evidence type="ECO:0000256" key="1">
    <source>
        <dbReference type="ARBA" id="ARBA00022857"/>
    </source>
</evidence>
<feature type="domain" description="Enoyl reductase (ER)" evidence="2">
    <location>
        <begin position="27"/>
        <end position="345"/>
    </location>
</feature>
<dbReference type="InterPro" id="IPR011032">
    <property type="entry name" value="GroES-like_sf"/>
</dbReference>
<dbReference type="Proteomes" id="UP000294200">
    <property type="component" value="Unassembled WGS sequence"/>
</dbReference>
<dbReference type="PANTHER" id="PTHR44154:SF1">
    <property type="entry name" value="QUINONE OXIDOREDUCTASE"/>
    <property type="match status" value="1"/>
</dbReference>
<keyword evidence="1" id="KW-0521">NADP</keyword>
<dbReference type="AlphaFoldDB" id="A0A4R0XAX3"/>
<dbReference type="InterPro" id="IPR020843">
    <property type="entry name" value="ER"/>
</dbReference>
<sequence length="351" mass="37501">MNRKDRNEYFTSKLNSGQTIMRAFLLDTYQNGRFRAADIESPLPANGQVRIRVHASGVNPIDNKIRQGEASFAMPNLPAILGTDVAGVVTEVGAGVTAFAVGDEVYGMAGGVRGLPGSLAEFMTVDASMLAKKPRNLSMREAAALPLVALTAWEGLVDRANLQPGTRQKVLVQGGAGGVGHIVVQLASALGAEVYATASNAKQELVRKLGATPIDYTKTTVEQYVQQYTDGKGFDLIYDTVGGDTLEASLGAVRHYGRVVSCAAYETHNLATSSLRCADISGVFVLYPMLSGERRAHHGAILRKLTERVEAGEIRPVLDPRRFTLDTAMEAHDAVEKGANIKVVIDVMTAA</sequence>
<name>A0A4R0XAX3_9BURK</name>
<gene>
    <name evidence="3" type="ORF">BZM27_20310</name>
</gene>
<dbReference type="Gene3D" id="3.90.180.10">
    <property type="entry name" value="Medium-chain alcohol dehydrogenases, catalytic domain"/>
    <property type="match status" value="1"/>
</dbReference>
<evidence type="ECO:0000313" key="4">
    <source>
        <dbReference type="Proteomes" id="UP000294200"/>
    </source>
</evidence>
<dbReference type="InterPro" id="IPR036291">
    <property type="entry name" value="NAD(P)-bd_dom_sf"/>
</dbReference>
<dbReference type="InterPro" id="IPR051603">
    <property type="entry name" value="Zinc-ADH_QOR/CCCR"/>
</dbReference>
<dbReference type="InterPro" id="IPR013154">
    <property type="entry name" value="ADH-like_N"/>
</dbReference>